<feature type="compositionally biased region" description="Basic residues" evidence="1">
    <location>
        <begin position="208"/>
        <end position="217"/>
    </location>
</feature>
<accession>A0A6M7UP41</accession>
<evidence type="ECO:0000313" key="3">
    <source>
        <dbReference type="Proteomes" id="UP000503339"/>
    </source>
</evidence>
<protein>
    <submittedName>
        <fullName evidence="2">Uncharacterized protein</fullName>
    </submittedName>
</protein>
<dbReference type="Proteomes" id="UP000503339">
    <property type="component" value="Chromosome"/>
</dbReference>
<gene>
    <name evidence="2" type="ORF">EB233_22480</name>
</gene>
<evidence type="ECO:0000313" key="2">
    <source>
        <dbReference type="EMBL" id="QKC77923.1"/>
    </source>
</evidence>
<reference evidence="2 3" key="1">
    <citation type="submission" date="2018-10" db="EMBL/GenBank/DDBJ databases">
        <authorList>
            <person name="Perry B.J."/>
            <person name="Sullivan J.T."/>
            <person name="Murphy R.J.T."/>
            <person name="Ramsay J.P."/>
            <person name="Ronson C.W."/>
        </authorList>
    </citation>
    <scope>NUCLEOTIDE SEQUENCE [LARGE SCALE GENOMIC DNA]</scope>
    <source>
        <strain evidence="2 3">NZP2014</strain>
    </source>
</reference>
<organism evidence="2 3">
    <name type="scientific">Mesorhizobium erdmanii</name>
    <dbReference type="NCBI Taxonomy" id="1777866"/>
    <lineage>
        <taxon>Bacteria</taxon>
        <taxon>Pseudomonadati</taxon>
        <taxon>Pseudomonadota</taxon>
        <taxon>Alphaproteobacteria</taxon>
        <taxon>Hyphomicrobiales</taxon>
        <taxon>Phyllobacteriaceae</taxon>
        <taxon>Mesorhizobium</taxon>
    </lineage>
</organism>
<dbReference type="RefSeq" id="WP_064992259.1">
    <property type="nucleotide sequence ID" value="NZ_CP033361.1"/>
</dbReference>
<feature type="region of interest" description="Disordered" evidence="1">
    <location>
        <begin position="196"/>
        <end position="217"/>
    </location>
</feature>
<sequence length="217" mass="24994">MVTDTEYIVACISQGCVALADGEFLIDRLVKYVGNGRIRWHVEFRGHRVEFTTGQLKKQPTFRRKMLEQAGVLPPQRAGADYKRWAIDLRKNSIELPWRDRPVDAGFAIDRLVSLGDDRWTVDYQGKVINFTSTKLRRQTSFRKRMLLKAKVLPPQLDAAAYRKWMDWLIENATKAVPPAAEASMNEKSWLDDLPELAGWQNEASPQRRARRPPRSG</sequence>
<name>A0A6M7UP41_9HYPH</name>
<proteinExistence type="predicted"/>
<dbReference type="KEGG" id="merd:EB233_22480"/>
<dbReference type="EMBL" id="CP033361">
    <property type="protein sequence ID" value="QKC77923.1"/>
    <property type="molecule type" value="Genomic_DNA"/>
</dbReference>
<keyword evidence="3" id="KW-1185">Reference proteome</keyword>
<dbReference type="AlphaFoldDB" id="A0A6M7UP41"/>
<evidence type="ECO:0000256" key="1">
    <source>
        <dbReference type="SAM" id="MobiDB-lite"/>
    </source>
</evidence>